<dbReference type="InterPro" id="IPR013362">
    <property type="entry name" value="Pilus_4_PilV"/>
</dbReference>
<keyword evidence="1" id="KW-1133">Transmembrane helix</keyword>
<dbReference type="Pfam" id="PF07963">
    <property type="entry name" value="N_methyl"/>
    <property type="match status" value="1"/>
</dbReference>
<keyword evidence="1" id="KW-0472">Membrane</keyword>
<feature type="transmembrane region" description="Helical" evidence="1">
    <location>
        <begin position="7"/>
        <end position="30"/>
    </location>
</feature>
<evidence type="ECO:0000313" key="2">
    <source>
        <dbReference type="EMBL" id="UUD66134.1"/>
    </source>
</evidence>
<sequence>MNRNNQGFSLIEVLVALLLTTVGVLGMVALQGRSVQYSQDSVQRNVAVDLASELIEIIRANPGETFTNTAPAFPMNSGLQSTSIFYKAKAQNFSSPADCVASATVVAKTAKEQRDCWASKAQALLPGGSTVFTSDTYICRSSSAGNCNGQGSMIEIRLAWQVREGACLDAADTNNSSTICTYTVRVQP</sequence>
<name>A0ABY5JDI6_9GAMM</name>
<evidence type="ECO:0000313" key="3">
    <source>
        <dbReference type="Proteomes" id="UP000887421"/>
    </source>
</evidence>
<reference evidence="2" key="1">
    <citation type="submission" date="2021-05" db="EMBL/GenBank/DDBJ databases">
        <title>Complete genome sequence of Pseudomonas seleniipraecipitans strain D1-6.</title>
        <authorList>
            <person name="Lafi F."/>
            <person name="Eida A."/>
            <person name="Alam I."/>
            <person name="Hert H."/>
            <person name="Saad M."/>
        </authorList>
    </citation>
    <scope>NUCLEOTIDE SEQUENCE</scope>
    <source>
        <strain evidence="2">D1-6</strain>
    </source>
</reference>
<keyword evidence="1" id="KW-0812">Transmembrane</keyword>
<accession>A0ABY5JDI6</accession>
<evidence type="ECO:0000256" key="1">
    <source>
        <dbReference type="SAM" id="Phobius"/>
    </source>
</evidence>
<dbReference type="NCBIfam" id="TIGR02523">
    <property type="entry name" value="type_IV_pilV"/>
    <property type="match status" value="1"/>
</dbReference>
<protein>
    <submittedName>
        <fullName evidence="2">Type IV pilus modification protein PilV</fullName>
    </submittedName>
</protein>
<dbReference type="NCBIfam" id="TIGR02532">
    <property type="entry name" value="IV_pilin_GFxxxE"/>
    <property type="match status" value="1"/>
</dbReference>
<organism evidence="2 3">
    <name type="scientific">Phytopseudomonas seleniipraecipitans</name>
    <dbReference type="NCBI Taxonomy" id="640205"/>
    <lineage>
        <taxon>Bacteria</taxon>
        <taxon>Pseudomonadati</taxon>
        <taxon>Pseudomonadota</taxon>
        <taxon>Gammaproteobacteria</taxon>
        <taxon>Pseudomonadales</taxon>
        <taxon>Pseudomonadaceae</taxon>
        <taxon>Phytopseudomonas</taxon>
    </lineage>
</organism>
<gene>
    <name evidence="2" type="primary">pilV</name>
    <name evidence="2" type="ORF">D16iCDA_08330</name>
</gene>
<dbReference type="Proteomes" id="UP000887421">
    <property type="component" value="Chromosome"/>
</dbReference>
<proteinExistence type="predicted"/>
<dbReference type="EMBL" id="CP076114">
    <property type="protein sequence ID" value="UUD66134.1"/>
    <property type="molecule type" value="Genomic_DNA"/>
</dbReference>
<dbReference type="RefSeq" id="WP_070880613.1">
    <property type="nucleotide sequence ID" value="NZ_CP076114.1"/>
</dbReference>
<dbReference type="InterPro" id="IPR012902">
    <property type="entry name" value="N_methyl_site"/>
</dbReference>
<keyword evidence="3" id="KW-1185">Reference proteome</keyword>